<dbReference type="EMBL" id="CP110425">
    <property type="protein sequence ID" value="WAQ85139.1"/>
    <property type="molecule type" value="Genomic_DNA"/>
</dbReference>
<name>A0ABY7CIU0_9BASI</name>
<feature type="compositionally biased region" description="Pro residues" evidence="1">
    <location>
        <begin position="312"/>
        <end position="323"/>
    </location>
</feature>
<reference evidence="2" key="1">
    <citation type="submission" date="2022-10" db="EMBL/GenBank/DDBJ databases">
        <title>Puccinia triticina Genome sequencing and assembly.</title>
        <authorList>
            <person name="Li C."/>
        </authorList>
    </citation>
    <scope>NUCLEOTIDE SEQUENCE</scope>
    <source>
        <strain evidence="2">Pt15</strain>
    </source>
</reference>
<proteinExistence type="predicted"/>
<dbReference type="GeneID" id="77810399"/>
<dbReference type="RefSeq" id="XP_053020694.1">
    <property type="nucleotide sequence ID" value="XM_053169504.1"/>
</dbReference>
<evidence type="ECO:0000256" key="1">
    <source>
        <dbReference type="SAM" id="MobiDB-lite"/>
    </source>
</evidence>
<organism evidence="2 3">
    <name type="scientific">Puccinia triticina</name>
    <dbReference type="NCBI Taxonomy" id="208348"/>
    <lineage>
        <taxon>Eukaryota</taxon>
        <taxon>Fungi</taxon>
        <taxon>Dikarya</taxon>
        <taxon>Basidiomycota</taxon>
        <taxon>Pucciniomycotina</taxon>
        <taxon>Pucciniomycetes</taxon>
        <taxon>Pucciniales</taxon>
        <taxon>Pucciniaceae</taxon>
        <taxon>Puccinia</taxon>
    </lineage>
</organism>
<sequence>MRSASISIVHGPPRRRWSSSSPTPASRRAPAASRNEQRATNVHTLLPTDILHHPAACLLKLLPVNNTFMKKLLARTVQIAAPDPSFLPGPKHLDFVVEAYNGDLRAALNNLQLLCALPSRKIGKSGDARSKRNDALSGPPSLFNRQYTQAVVIGYYHFHLSARAVLLGLPSPDPRLEVLQARPLHLRQLNENTALAHAPPLRTDLLASLRPPPPASINPSPTTNSAIFLRAPPAPKHLQVHCWSVPTASKNVLAVEVLPFLGLLASSLGANPGADHPNDELLARFSRWEYPNARPTDEQLSEDDVPDLSSPEHPPLAPRPSPQDPDLRLDPLRARPTAGFDEEPLWFDVVE</sequence>
<accession>A0ABY7CIU0</accession>
<feature type="region of interest" description="Disordered" evidence="1">
    <location>
        <begin position="294"/>
        <end position="336"/>
    </location>
</feature>
<feature type="region of interest" description="Disordered" evidence="1">
    <location>
        <begin position="1"/>
        <end position="40"/>
    </location>
</feature>
<dbReference type="Proteomes" id="UP001164743">
    <property type="component" value="Chromosome 5A"/>
</dbReference>
<keyword evidence="3" id="KW-1185">Reference proteome</keyword>
<evidence type="ECO:0000313" key="3">
    <source>
        <dbReference type="Proteomes" id="UP001164743"/>
    </source>
</evidence>
<evidence type="ECO:0000313" key="2">
    <source>
        <dbReference type="EMBL" id="WAQ85139.1"/>
    </source>
</evidence>
<protein>
    <submittedName>
        <fullName evidence="2">Uncharacterized protein</fullName>
    </submittedName>
</protein>
<gene>
    <name evidence="2" type="ORF">PtA15_5A713</name>
</gene>
<feature type="compositionally biased region" description="Low complexity" evidence="1">
    <location>
        <begin position="18"/>
        <end position="34"/>
    </location>
</feature>